<name>A0AAU9SMI5_THLAR</name>
<sequence length="191" mass="21929">MLEFPDKGTSACCLLKKRELAVSYRMESEETFKKRKCNELLADNNLLDRAEASSFDQKRRKYSEDSTNMNHNYVDEGYHHNRMSLDLKLNLSPSLIDLNHHHDHDLSNYNKNYEKEEMKKKVIQKGSVLELKTRKSMAWVALDLDDDGFSVKGGGGEDEMVAKVCMKCHMLVVLSKASPACPNCMFMHAFT</sequence>
<evidence type="ECO:0000313" key="2">
    <source>
        <dbReference type="Proteomes" id="UP000836841"/>
    </source>
</evidence>
<evidence type="ECO:0000313" key="1">
    <source>
        <dbReference type="EMBL" id="CAH2070640.1"/>
    </source>
</evidence>
<proteinExistence type="predicted"/>
<protein>
    <submittedName>
        <fullName evidence="1">Uncharacterized protein</fullName>
    </submittedName>
</protein>
<gene>
    <name evidence="1" type="ORF">TAV2_LOCUS21720</name>
</gene>
<dbReference type="Proteomes" id="UP000836841">
    <property type="component" value="Chromosome 6"/>
</dbReference>
<organism evidence="1 2">
    <name type="scientific">Thlaspi arvense</name>
    <name type="common">Field penny-cress</name>
    <dbReference type="NCBI Taxonomy" id="13288"/>
    <lineage>
        <taxon>Eukaryota</taxon>
        <taxon>Viridiplantae</taxon>
        <taxon>Streptophyta</taxon>
        <taxon>Embryophyta</taxon>
        <taxon>Tracheophyta</taxon>
        <taxon>Spermatophyta</taxon>
        <taxon>Magnoliopsida</taxon>
        <taxon>eudicotyledons</taxon>
        <taxon>Gunneridae</taxon>
        <taxon>Pentapetalae</taxon>
        <taxon>rosids</taxon>
        <taxon>malvids</taxon>
        <taxon>Brassicales</taxon>
        <taxon>Brassicaceae</taxon>
        <taxon>Thlaspideae</taxon>
        <taxon>Thlaspi</taxon>
    </lineage>
</organism>
<dbReference type="AlphaFoldDB" id="A0AAU9SMI5"/>
<accession>A0AAU9SMI5</accession>
<dbReference type="EMBL" id="OU466862">
    <property type="protein sequence ID" value="CAH2070640.1"/>
    <property type="molecule type" value="Genomic_DNA"/>
</dbReference>
<reference evidence="1 2" key="1">
    <citation type="submission" date="2022-03" db="EMBL/GenBank/DDBJ databases">
        <authorList>
            <person name="Nunn A."/>
            <person name="Chopra R."/>
            <person name="Nunn A."/>
            <person name="Contreras Garrido A."/>
        </authorList>
    </citation>
    <scope>NUCLEOTIDE SEQUENCE [LARGE SCALE GENOMIC DNA]</scope>
</reference>
<keyword evidence="2" id="KW-1185">Reference proteome</keyword>